<dbReference type="NCBIfam" id="TIGR01451">
    <property type="entry name" value="B_ant_repeat"/>
    <property type="match status" value="1"/>
</dbReference>
<evidence type="ECO:0000313" key="8">
    <source>
        <dbReference type="Proteomes" id="UP000184079"/>
    </source>
</evidence>
<evidence type="ECO:0000256" key="1">
    <source>
        <dbReference type="ARBA" id="ARBA00004613"/>
    </source>
</evidence>
<dbReference type="AlphaFoldDB" id="A0A1M5X9P7"/>
<keyword evidence="2" id="KW-0964">Secreted</keyword>
<name>A0A1M5X9P7_9BACI</name>
<dbReference type="Pfam" id="PF17210">
    <property type="entry name" value="SdrD_B"/>
    <property type="match status" value="1"/>
</dbReference>
<dbReference type="EMBL" id="FQXD01000022">
    <property type="protein sequence ID" value="SHH95943.1"/>
    <property type="molecule type" value="Genomic_DNA"/>
</dbReference>
<dbReference type="InterPro" id="IPR051172">
    <property type="entry name" value="Chlamydia_OmcB"/>
</dbReference>
<dbReference type="GO" id="GO:0005576">
    <property type="term" value="C:extracellular region"/>
    <property type="evidence" value="ECO:0007669"/>
    <property type="project" value="UniProtKB-SubCell"/>
</dbReference>
<keyword evidence="3" id="KW-0732">Signal</keyword>
<dbReference type="Gene3D" id="2.60.40.740">
    <property type="match status" value="1"/>
</dbReference>
<evidence type="ECO:0000256" key="2">
    <source>
        <dbReference type="ARBA" id="ARBA00022525"/>
    </source>
</evidence>
<evidence type="ECO:0000256" key="3">
    <source>
        <dbReference type="ARBA" id="ARBA00022729"/>
    </source>
</evidence>
<protein>
    <submittedName>
        <fullName evidence="7">Conserved repeat domain-containing protein</fullName>
    </submittedName>
</protein>
<dbReference type="InterPro" id="IPR013783">
    <property type="entry name" value="Ig-like_fold"/>
</dbReference>
<dbReference type="Proteomes" id="UP000184079">
    <property type="component" value="Unassembled WGS sequence"/>
</dbReference>
<evidence type="ECO:0000259" key="5">
    <source>
        <dbReference type="Pfam" id="PF17210"/>
    </source>
</evidence>
<feature type="domain" description="DUF6923" evidence="6">
    <location>
        <begin position="135"/>
        <end position="361"/>
    </location>
</feature>
<dbReference type="SUPFAM" id="SSF117074">
    <property type="entry name" value="Hypothetical protein PA1324"/>
    <property type="match status" value="1"/>
</dbReference>
<dbReference type="InterPro" id="IPR033764">
    <property type="entry name" value="Sdr_B"/>
</dbReference>
<dbReference type="InterPro" id="IPR001434">
    <property type="entry name" value="OmcB-like_DUF11"/>
</dbReference>
<accession>A0A1M5X9P7</accession>
<comment type="subcellular location">
    <subcellularLocation>
        <location evidence="1">Secreted</location>
    </subcellularLocation>
</comment>
<evidence type="ECO:0000259" key="6">
    <source>
        <dbReference type="Pfam" id="PF21959"/>
    </source>
</evidence>
<proteinExistence type="predicted"/>
<dbReference type="SUPFAM" id="SSF63825">
    <property type="entry name" value="YWTD domain"/>
    <property type="match status" value="1"/>
</dbReference>
<evidence type="ECO:0000313" key="7">
    <source>
        <dbReference type="EMBL" id="SHH95943.1"/>
    </source>
</evidence>
<feature type="domain" description="DUF11" evidence="4">
    <location>
        <begin position="368"/>
        <end position="454"/>
    </location>
</feature>
<keyword evidence="8" id="KW-1185">Reference proteome</keyword>
<dbReference type="PANTHER" id="PTHR34819">
    <property type="entry name" value="LARGE CYSTEINE-RICH PERIPLASMIC PROTEIN OMCB"/>
    <property type="match status" value="1"/>
</dbReference>
<dbReference type="PANTHER" id="PTHR34819:SF3">
    <property type="entry name" value="CELL SURFACE PROTEIN"/>
    <property type="match status" value="1"/>
</dbReference>
<dbReference type="InterPro" id="IPR047589">
    <property type="entry name" value="DUF11_rpt"/>
</dbReference>
<dbReference type="Gene3D" id="2.60.40.10">
    <property type="entry name" value="Immunoglobulins"/>
    <property type="match status" value="1"/>
</dbReference>
<reference evidence="8" key="1">
    <citation type="submission" date="2016-11" db="EMBL/GenBank/DDBJ databases">
        <authorList>
            <person name="Varghese N."/>
            <person name="Submissions S."/>
        </authorList>
    </citation>
    <scope>NUCLEOTIDE SEQUENCE [LARGE SCALE GENOMIC DNA]</scope>
    <source>
        <strain evidence="8">CGMCC 1.6496</strain>
    </source>
</reference>
<feature type="non-terminal residue" evidence="7">
    <location>
        <position position="455"/>
    </location>
</feature>
<sequence>MPATIQGTVFEDVNQNGTYNPPGDPGIPNVTVVLEDPNGICTTTMTDGLGDYSFSGLTIVGTYTVYETVADPGMACPPTLFTQPPGYTTSTTSRVRTIDVTQADIDTNQSFTENFGHEDVESFECSANGLQVALNPSRLFEINLVTGASTLQGFLSPAAVYNAIGFSVVDNAIYGYNQDSRNVARINPDLTVTNFGPVPNLPVQGFNVGDVDFNGHLYLYNSNNTRFYVVDVDPDSPTFLQLVDPTAGFILDTAPFGTAITPLPITDWAFNPIDNQLYSANNATLNVVRVNPLTGGQTVIPTIGLTPGGYGAVFFDAQGFFYVLNNNTGQIFRIEIIGPNAVATFFSSTVPASQNDGARCAFALLNLLEIAKSVDPTLACPGDILMYTIEVENIGTILDAENVIVIDDIPAGTTFIPGSVTVNGMPTGDDPSVGISLGDIPPGGMVTITYEVEVD</sequence>
<dbReference type="InterPro" id="IPR054215">
    <property type="entry name" value="DUF6923"/>
</dbReference>
<gene>
    <name evidence="7" type="ORF">SAMN05421807_12246</name>
</gene>
<organism evidence="7 8">
    <name type="scientific">Virgibacillus chiguensis</name>
    <dbReference type="NCBI Taxonomy" id="411959"/>
    <lineage>
        <taxon>Bacteria</taxon>
        <taxon>Bacillati</taxon>
        <taxon>Bacillota</taxon>
        <taxon>Bacilli</taxon>
        <taxon>Bacillales</taxon>
        <taxon>Bacillaceae</taxon>
        <taxon>Virgibacillus</taxon>
    </lineage>
</organism>
<feature type="domain" description="SD-repeat containing protein B" evidence="5">
    <location>
        <begin position="5"/>
        <end position="75"/>
    </location>
</feature>
<evidence type="ECO:0000259" key="4">
    <source>
        <dbReference type="Pfam" id="PF01345"/>
    </source>
</evidence>
<dbReference type="Pfam" id="PF21959">
    <property type="entry name" value="DUF6923"/>
    <property type="match status" value="1"/>
</dbReference>
<dbReference type="RefSeq" id="WP_170861783.1">
    <property type="nucleotide sequence ID" value="NZ_FQXD01000022.1"/>
</dbReference>
<dbReference type="Pfam" id="PF01345">
    <property type="entry name" value="DUF11"/>
    <property type="match status" value="1"/>
</dbReference>